<keyword evidence="2" id="KW-1185">Reference proteome</keyword>
<sequence>MHLFQPGAGYQGSLWVSNAEEGNATAVKQSRYRIIIQDAANGGQACPDTLYEERECEDIPICPVYRWKTHRWSHCVLVPDSVRQGVLGHSEACGHGLQSRALVFTITCSDRTNLLGIIEDEWGFRKMISQMKLMEDDFQDISYEQRE</sequence>
<dbReference type="EMBL" id="BAAFJT010000006">
    <property type="protein sequence ID" value="GAB0191323.1"/>
    <property type="molecule type" value="Genomic_DNA"/>
</dbReference>
<gene>
    <name evidence="1" type="ORF">GRJ2_001597600</name>
</gene>
<protein>
    <submittedName>
        <fullName evidence="1">Thrombospondin type-1 domain-containing protein 7B</fullName>
    </submittedName>
</protein>
<dbReference type="PROSITE" id="PS50092">
    <property type="entry name" value="TSP1"/>
    <property type="match status" value="1"/>
</dbReference>
<organism evidence="1 2">
    <name type="scientific">Grus japonensis</name>
    <name type="common">Japanese crane</name>
    <name type="synonym">Red-crowned crane</name>
    <dbReference type="NCBI Taxonomy" id="30415"/>
    <lineage>
        <taxon>Eukaryota</taxon>
        <taxon>Metazoa</taxon>
        <taxon>Chordata</taxon>
        <taxon>Craniata</taxon>
        <taxon>Vertebrata</taxon>
        <taxon>Euteleostomi</taxon>
        <taxon>Archelosauria</taxon>
        <taxon>Archosauria</taxon>
        <taxon>Dinosauria</taxon>
        <taxon>Saurischia</taxon>
        <taxon>Theropoda</taxon>
        <taxon>Coelurosauria</taxon>
        <taxon>Aves</taxon>
        <taxon>Neognathae</taxon>
        <taxon>Neoaves</taxon>
        <taxon>Gruiformes</taxon>
        <taxon>Gruidae</taxon>
        <taxon>Grus</taxon>
    </lineage>
</organism>
<dbReference type="Proteomes" id="UP001623348">
    <property type="component" value="Unassembled WGS sequence"/>
</dbReference>
<dbReference type="InterPro" id="IPR000884">
    <property type="entry name" value="TSP1_rpt"/>
</dbReference>
<evidence type="ECO:0000313" key="1">
    <source>
        <dbReference type="EMBL" id="GAB0191323.1"/>
    </source>
</evidence>
<reference evidence="1 2" key="1">
    <citation type="submission" date="2024-06" db="EMBL/GenBank/DDBJ databases">
        <title>The draft genome of Grus japonensis, version 3.</title>
        <authorList>
            <person name="Nabeshima K."/>
            <person name="Suzuki S."/>
            <person name="Onuma M."/>
        </authorList>
    </citation>
    <scope>NUCLEOTIDE SEQUENCE [LARGE SCALE GENOMIC DNA]</scope>
    <source>
        <strain evidence="1 2">451A</strain>
    </source>
</reference>
<evidence type="ECO:0000313" key="2">
    <source>
        <dbReference type="Proteomes" id="UP001623348"/>
    </source>
</evidence>
<name>A0ABC9X0U8_GRUJA</name>
<proteinExistence type="predicted"/>
<comment type="caution">
    <text evidence="1">The sequence shown here is derived from an EMBL/GenBank/DDBJ whole genome shotgun (WGS) entry which is preliminary data.</text>
</comment>
<accession>A0ABC9X0U8</accession>
<dbReference type="AlphaFoldDB" id="A0ABC9X0U8"/>